<dbReference type="InParanoid" id="A0A0C3A4I4"/>
<dbReference type="CDD" id="cd00882">
    <property type="entry name" value="Ras_like_GTPase"/>
    <property type="match status" value="1"/>
</dbReference>
<dbReference type="AlphaFoldDB" id="A0A0C3A4I4"/>
<dbReference type="Pfam" id="PF01926">
    <property type="entry name" value="MMR_HSR1"/>
    <property type="match status" value="1"/>
</dbReference>
<proteinExistence type="predicted"/>
<feature type="region of interest" description="Disordered" evidence="1">
    <location>
        <begin position="1"/>
        <end position="27"/>
    </location>
</feature>
<name>A0A0C3A4I4_9AGAM</name>
<dbReference type="InterPro" id="IPR006073">
    <property type="entry name" value="GTP-bd"/>
</dbReference>
<dbReference type="STRING" id="1036808.A0A0C3A4I4"/>
<reference evidence="3 4" key="1">
    <citation type="submission" date="2014-04" db="EMBL/GenBank/DDBJ databases">
        <authorList>
            <consortium name="DOE Joint Genome Institute"/>
            <person name="Kuo A."/>
            <person name="Kohler A."/>
            <person name="Nagy L.G."/>
            <person name="Floudas D."/>
            <person name="Copeland A."/>
            <person name="Barry K.W."/>
            <person name="Cichocki N."/>
            <person name="Veneault-Fourrey C."/>
            <person name="LaButti K."/>
            <person name="Lindquist E.A."/>
            <person name="Lipzen A."/>
            <person name="Lundell T."/>
            <person name="Morin E."/>
            <person name="Murat C."/>
            <person name="Sun H."/>
            <person name="Tunlid A."/>
            <person name="Henrissat B."/>
            <person name="Grigoriev I.V."/>
            <person name="Hibbett D.S."/>
            <person name="Martin F."/>
            <person name="Nordberg H.P."/>
            <person name="Cantor M.N."/>
            <person name="Hua S.X."/>
        </authorList>
    </citation>
    <scope>NUCLEOTIDE SEQUENCE [LARGE SCALE GENOMIC DNA]</scope>
    <source>
        <strain evidence="3 4">Foug A</strain>
    </source>
</reference>
<protein>
    <recommendedName>
        <fullName evidence="2">G domain-containing protein</fullName>
    </recommendedName>
</protein>
<evidence type="ECO:0000313" key="4">
    <source>
        <dbReference type="Proteomes" id="UP000053989"/>
    </source>
</evidence>
<evidence type="ECO:0000256" key="1">
    <source>
        <dbReference type="SAM" id="MobiDB-lite"/>
    </source>
</evidence>
<dbReference type="InterPro" id="IPR027417">
    <property type="entry name" value="P-loop_NTPase"/>
</dbReference>
<organism evidence="3 4">
    <name type="scientific">Scleroderma citrinum Foug A</name>
    <dbReference type="NCBI Taxonomy" id="1036808"/>
    <lineage>
        <taxon>Eukaryota</taxon>
        <taxon>Fungi</taxon>
        <taxon>Dikarya</taxon>
        <taxon>Basidiomycota</taxon>
        <taxon>Agaricomycotina</taxon>
        <taxon>Agaricomycetes</taxon>
        <taxon>Agaricomycetidae</taxon>
        <taxon>Boletales</taxon>
        <taxon>Sclerodermatineae</taxon>
        <taxon>Sclerodermataceae</taxon>
        <taxon>Scleroderma</taxon>
    </lineage>
</organism>
<keyword evidence="4" id="KW-1185">Reference proteome</keyword>
<dbReference type="Proteomes" id="UP000053989">
    <property type="component" value="Unassembled WGS sequence"/>
</dbReference>
<gene>
    <name evidence="3" type="ORF">SCLCIDRAFT_989628</name>
</gene>
<dbReference type="SUPFAM" id="SSF52540">
    <property type="entry name" value="P-loop containing nucleoside triphosphate hydrolases"/>
    <property type="match status" value="1"/>
</dbReference>
<dbReference type="Gene3D" id="3.40.50.300">
    <property type="entry name" value="P-loop containing nucleotide triphosphate hydrolases"/>
    <property type="match status" value="1"/>
</dbReference>
<feature type="region of interest" description="Disordered" evidence="1">
    <location>
        <begin position="383"/>
        <end position="408"/>
    </location>
</feature>
<evidence type="ECO:0000313" key="3">
    <source>
        <dbReference type="EMBL" id="KIM59592.1"/>
    </source>
</evidence>
<sequence>MVTPPIPNGRNGIHRQSAGTHQHSSRFRTLATPRLDCALQVRSSTKPRYPETWIKVGLLIPQPPRNRVACCPRIRCTNMSPPWTSPPASDKMTRQMNNRSWRRLWEKSPLTKTISSSVMGPTGTGKSTFIDHAVGRPDSGAGHGLVSCTRNIRAVRYPHPDGERNFVLVDTPGFDDTFVSDTQILRDIAEWLQSTYKRKVMLSGLLYFHRISDNRVAGTPLRNLTMFKELCGGDNFKNVALVTTMWGEVFEEVGLQREQELKEDFWKTMIRLGSTAHRFHLTEESAWEIINTIPMSVPAARQPLQIQREMVDHNKPLHRTSAGKVVLRSIADMLTGFKKFMNRSGKSPKSNKDIQDRASQTPLYDHTLAKVATFSSVSYHASETSQSSGVTTDESVGTHTSSSAGTLGEDSYRATVERVITELKLAQSGTELGIHCLKEAVAPSLNIAQAIKAMEGTHHTLLQVVDNAARLIGVISQHAQKARLTGDVKKATSTFARHMKRADEIVQNMAHTHGQDNLQGADFHGLSSCADSMRRACDVLRPKVLQEIRPVLYRIEASLADVITKLEDVGFLVTCPGVVILLVD</sequence>
<dbReference type="HOGENOM" id="CLU_018003_6_1_1"/>
<reference evidence="4" key="2">
    <citation type="submission" date="2015-01" db="EMBL/GenBank/DDBJ databases">
        <title>Evolutionary Origins and Diversification of the Mycorrhizal Mutualists.</title>
        <authorList>
            <consortium name="DOE Joint Genome Institute"/>
            <consortium name="Mycorrhizal Genomics Consortium"/>
            <person name="Kohler A."/>
            <person name="Kuo A."/>
            <person name="Nagy L.G."/>
            <person name="Floudas D."/>
            <person name="Copeland A."/>
            <person name="Barry K.W."/>
            <person name="Cichocki N."/>
            <person name="Veneault-Fourrey C."/>
            <person name="LaButti K."/>
            <person name="Lindquist E.A."/>
            <person name="Lipzen A."/>
            <person name="Lundell T."/>
            <person name="Morin E."/>
            <person name="Murat C."/>
            <person name="Riley R."/>
            <person name="Ohm R."/>
            <person name="Sun H."/>
            <person name="Tunlid A."/>
            <person name="Henrissat B."/>
            <person name="Grigoriev I.V."/>
            <person name="Hibbett D.S."/>
            <person name="Martin F."/>
        </authorList>
    </citation>
    <scope>NUCLEOTIDE SEQUENCE [LARGE SCALE GENOMIC DNA]</scope>
    <source>
        <strain evidence="4">Foug A</strain>
    </source>
</reference>
<dbReference type="OrthoDB" id="8954335at2759"/>
<accession>A0A0C3A4I4</accession>
<dbReference type="GO" id="GO:0005525">
    <property type="term" value="F:GTP binding"/>
    <property type="evidence" value="ECO:0007669"/>
    <property type="project" value="InterPro"/>
</dbReference>
<evidence type="ECO:0000259" key="2">
    <source>
        <dbReference type="Pfam" id="PF01926"/>
    </source>
</evidence>
<feature type="domain" description="G" evidence="2">
    <location>
        <begin position="118"/>
        <end position="179"/>
    </location>
</feature>
<feature type="compositionally biased region" description="Polar residues" evidence="1">
    <location>
        <begin position="383"/>
        <end position="405"/>
    </location>
</feature>
<dbReference type="EMBL" id="KN822071">
    <property type="protein sequence ID" value="KIM59592.1"/>
    <property type="molecule type" value="Genomic_DNA"/>
</dbReference>